<accession>A0A2D4IKZ7</accession>
<dbReference type="AlphaFoldDB" id="A0A2D4IKZ7"/>
<protein>
    <submittedName>
        <fullName evidence="1">Uncharacterized protein</fullName>
    </submittedName>
</protein>
<reference evidence="1" key="2">
    <citation type="submission" date="2017-11" db="EMBL/GenBank/DDBJ databases">
        <title>Coralsnake Venomics: Analyses of Venom Gland Transcriptomes and Proteomes of Six Brazilian Taxa.</title>
        <authorList>
            <person name="Aird S.D."/>
            <person name="Jorge da Silva N."/>
            <person name="Qiu L."/>
            <person name="Villar-Briones A."/>
            <person name="Aparecida-Saddi V."/>
            <person name="Campos-Telles M.P."/>
            <person name="Grau M."/>
            <person name="Mikheyev A.S."/>
        </authorList>
    </citation>
    <scope>NUCLEOTIDE SEQUENCE</scope>
    <source>
        <tissue evidence="1">Venom_gland</tissue>
    </source>
</reference>
<proteinExistence type="predicted"/>
<evidence type="ECO:0000313" key="1">
    <source>
        <dbReference type="EMBL" id="LAA84867.1"/>
    </source>
</evidence>
<sequence length="103" mass="11635">MYCICVTLPFCIGDKYTIKHSDITDCTLDSNSSGLLHNHQKHIGFFNIVQKSTPPVLASYLQFTPVCCTNQWPFTPKAYKLITGQKIYIILTQKVSCVKSCNK</sequence>
<dbReference type="EMBL" id="IACK01104871">
    <property type="protein sequence ID" value="LAA84867.1"/>
    <property type="molecule type" value="Transcribed_RNA"/>
</dbReference>
<name>A0A2D4IKZ7_MICLE</name>
<reference evidence="1" key="1">
    <citation type="submission" date="2017-07" db="EMBL/GenBank/DDBJ databases">
        <authorList>
            <person name="Mikheyev A."/>
            <person name="Grau M."/>
        </authorList>
    </citation>
    <scope>NUCLEOTIDE SEQUENCE</scope>
    <source>
        <tissue evidence="1">Venom_gland</tissue>
    </source>
</reference>
<organism evidence="1">
    <name type="scientific">Micrurus lemniscatus lemniscatus</name>
    <dbReference type="NCBI Taxonomy" id="129467"/>
    <lineage>
        <taxon>Eukaryota</taxon>
        <taxon>Metazoa</taxon>
        <taxon>Chordata</taxon>
        <taxon>Craniata</taxon>
        <taxon>Vertebrata</taxon>
        <taxon>Euteleostomi</taxon>
        <taxon>Lepidosauria</taxon>
        <taxon>Squamata</taxon>
        <taxon>Bifurcata</taxon>
        <taxon>Unidentata</taxon>
        <taxon>Episquamata</taxon>
        <taxon>Toxicofera</taxon>
        <taxon>Serpentes</taxon>
        <taxon>Colubroidea</taxon>
        <taxon>Elapidae</taxon>
        <taxon>Elapinae</taxon>
        <taxon>Micrurus</taxon>
    </lineage>
</organism>